<dbReference type="EMBL" id="BARV01028930">
    <property type="protein sequence ID" value="GAI39154.1"/>
    <property type="molecule type" value="Genomic_DNA"/>
</dbReference>
<dbReference type="PANTHER" id="PTHR43165">
    <property type="entry name" value="METALLOPHOSPHOESTERASE"/>
    <property type="match status" value="1"/>
</dbReference>
<accession>X1Q7B2</accession>
<protein>
    <recommendedName>
        <fullName evidence="1">Calcineurin-like phosphoesterase domain-containing protein</fullName>
    </recommendedName>
</protein>
<sequence>IQIFKDNNIEAILHAGDLISPFCVVPFSDFKGRFYVCAGNNLGDEDYLRELIAGIGHYFKYVGRIELADKTFALYHGTSDLIVEALLKSQLYDYVIVGHTHKKETKTHGKTILINPGELYGNLFGEATFAILETTTNRVEFHKLDC</sequence>
<dbReference type="Gene3D" id="3.60.21.10">
    <property type="match status" value="1"/>
</dbReference>
<proteinExistence type="predicted"/>
<comment type="caution">
    <text evidence="2">The sequence shown here is derived from an EMBL/GenBank/DDBJ whole genome shotgun (WGS) entry which is preliminary data.</text>
</comment>
<organism evidence="2">
    <name type="scientific">marine sediment metagenome</name>
    <dbReference type="NCBI Taxonomy" id="412755"/>
    <lineage>
        <taxon>unclassified sequences</taxon>
        <taxon>metagenomes</taxon>
        <taxon>ecological metagenomes</taxon>
    </lineage>
</organism>
<dbReference type="AlphaFoldDB" id="X1Q7B2"/>
<evidence type="ECO:0000313" key="2">
    <source>
        <dbReference type="EMBL" id="GAI39154.1"/>
    </source>
</evidence>
<reference evidence="2" key="1">
    <citation type="journal article" date="2014" name="Front. Microbiol.">
        <title>High frequency of phylogenetically diverse reductive dehalogenase-homologous genes in deep subseafloor sedimentary metagenomes.</title>
        <authorList>
            <person name="Kawai M."/>
            <person name="Futagami T."/>
            <person name="Toyoda A."/>
            <person name="Takaki Y."/>
            <person name="Nishi S."/>
            <person name="Hori S."/>
            <person name="Arai W."/>
            <person name="Tsubouchi T."/>
            <person name="Morono Y."/>
            <person name="Uchiyama I."/>
            <person name="Ito T."/>
            <person name="Fujiyama A."/>
            <person name="Inagaki F."/>
            <person name="Takami H."/>
        </authorList>
    </citation>
    <scope>NUCLEOTIDE SEQUENCE</scope>
    <source>
        <strain evidence="2">Expedition CK06-06</strain>
    </source>
</reference>
<dbReference type="SUPFAM" id="SSF56300">
    <property type="entry name" value="Metallo-dependent phosphatases"/>
    <property type="match status" value="1"/>
</dbReference>
<dbReference type="InterPro" id="IPR053193">
    <property type="entry name" value="MetalloPDE_YfcE-like"/>
</dbReference>
<gene>
    <name evidence="2" type="ORF">S06H3_46210</name>
</gene>
<feature type="non-terminal residue" evidence="2">
    <location>
        <position position="1"/>
    </location>
</feature>
<dbReference type="InterPro" id="IPR029052">
    <property type="entry name" value="Metallo-depent_PP-like"/>
</dbReference>
<evidence type="ECO:0000259" key="1">
    <source>
        <dbReference type="Pfam" id="PF12850"/>
    </source>
</evidence>
<dbReference type="InterPro" id="IPR024654">
    <property type="entry name" value="Calcineurin-like_PHP_lpxH"/>
</dbReference>
<feature type="domain" description="Calcineurin-like phosphoesterase" evidence="1">
    <location>
        <begin position="3"/>
        <end position="136"/>
    </location>
</feature>
<dbReference type="Pfam" id="PF12850">
    <property type="entry name" value="Metallophos_2"/>
    <property type="match status" value="1"/>
</dbReference>
<dbReference type="NCBIfam" id="TIGR00040">
    <property type="entry name" value="yfcE"/>
    <property type="match status" value="1"/>
</dbReference>
<dbReference type="PANTHER" id="PTHR43165:SF1">
    <property type="entry name" value="PHOSPHODIESTERASE MJ0936"/>
    <property type="match status" value="1"/>
</dbReference>
<name>X1Q7B2_9ZZZZ</name>
<dbReference type="InterPro" id="IPR000979">
    <property type="entry name" value="Phosphodiesterase_MJ0936/Vps29"/>
</dbReference>